<sequence>MKKLIQLLVVLCIFVITGCKTNKERYLSITTSGYDKKGNVVVNIYEYSLSTKKVTKKYTSSNPLGVYSKSNNAVYYAEEDNSGDHLYTYDLDTKKSKKLSGGLTAINRIIPVENNIYVLGVEKGQRSLKPYRYNIETKKFSKIKAEEGLDFDHMVYDVFNHDLYLCASNQKEEDQALEEANAGKGSKYIAPNTHIYRLKNNQLKRIYTTNRKLVYRMLPMENGNLTFTESDTIPAWNPQYHTYTLDTKTNKKKAGMNIDEIMDVTQYACFSSSHQIILLGRNDKHQGLYTYDIDSGKTELLYESKNELINSFELLE</sequence>
<dbReference type="Proteomes" id="UP000603474">
    <property type="component" value="Unassembled WGS sequence"/>
</dbReference>
<name>A0ABR7K8E5_9FIRM</name>
<dbReference type="RefSeq" id="WP_187011617.1">
    <property type="nucleotide sequence ID" value="NZ_JACRWG010000003.1"/>
</dbReference>
<organism evidence="1 2">
    <name type="scientific">Catenibacterium faecis</name>
    <dbReference type="NCBI Taxonomy" id="2764323"/>
    <lineage>
        <taxon>Bacteria</taxon>
        <taxon>Bacillati</taxon>
        <taxon>Bacillota</taxon>
        <taxon>Erysipelotrichia</taxon>
        <taxon>Erysipelotrichales</taxon>
        <taxon>Coprobacillaceae</taxon>
        <taxon>Catenibacterium</taxon>
    </lineage>
</organism>
<reference evidence="1 2" key="1">
    <citation type="submission" date="2020-08" db="EMBL/GenBank/DDBJ databases">
        <authorList>
            <person name="Liu C."/>
            <person name="Sun Q."/>
        </authorList>
    </citation>
    <scope>NUCLEOTIDE SEQUENCE [LARGE SCALE GENOMIC DNA]</scope>
    <source>
        <strain evidence="1 2">NSJ-22</strain>
    </source>
</reference>
<gene>
    <name evidence="1" type="ORF">H8909_01805</name>
</gene>
<accession>A0ABR7K8E5</accession>
<comment type="caution">
    <text evidence="1">The sequence shown here is derived from an EMBL/GenBank/DDBJ whole genome shotgun (WGS) entry which is preliminary data.</text>
</comment>
<dbReference type="SUPFAM" id="SSF82171">
    <property type="entry name" value="DPP6 N-terminal domain-like"/>
    <property type="match status" value="1"/>
</dbReference>
<dbReference type="PROSITE" id="PS51257">
    <property type="entry name" value="PROKAR_LIPOPROTEIN"/>
    <property type="match status" value="1"/>
</dbReference>
<protein>
    <recommendedName>
        <fullName evidence="3">Lipoprotein</fullName>
    </recommendedName>
</protein>
<evidence type="ECO:0000313" key="2">
    <source>
        <dbReference type="Proteomes" id="UP000603474"/>
    </source>
</evidence>
<dbReference type="EMBL" id="JACRWG010000003">
    <property type="protein sequence ID" value="MBC6008993.1"/>
    <property type="molecule type" value="Genomic_DNA"/>
</dbReference>
<keyword evidence="2" id="KW-1185">Reference proteome</keyword>
<evidence type="ECO:0000313" key="1">
    <source>
        <dbReference type="EMBL" id="MBC6008993.1"/>
    </source>
</evidence>
<evidence type="ECO:0008006" key="3">
    <source>
        <dbReference type="Google" id="ProtNLM"/>
    </source>
</evidence>
<proteinExistence type="predicted"/>